<dbReference type="Proteomes" id="UP000316083">
    <property type="component" value="Unassembled WGS sequence"/>
</dbReference>
<comment type="caution">
    <text evidence="1">The sequence shown here is derived from an EMBL/GenBank/DDBJ whole genome shotgun (WGS) entry which is preliminary data.</text>
</comment>
<name>A0A560BFU2_AZOBR</name>
<dbReference type="AlphaFoldDB" id="A0A560BFU2"/>
<gene>
    <name evidence="1" type="ORF">FBZ82_103466</name>
</gene>
<evidence type="ECO:0000313" key="1">
    <source>
        <dbReference type="EMBL" id="TWA71490.1"/>
    </source>
</evidence>
<protein>
    <submittedName>
        <fullName evidence="1">Plasmid maintenance system killer protein</fullName>
    </submittedName>
</protein>
<dbReference type="Gene3D" id="3.30.2310.20">
    <property type="entry name" value="RelE-like"/>
    <property type="match status" value="1"/>
</dbReference>
<evidence type="ECO:0000313" key="2">
    <source>
        <dbReference type="Proteomes" id="UP000316083"/>
    </source>
</evidence>
<organism evidence="1 2">
    <name type="scientific">Azospirillum brasilense</name>
    <dbReference type="NCBI Taxonomy" id="192"/>
    <lineage>
        <taxon>Bacteria</taxon>
        <taxon>Pseudomonadati</taxon>
        <taxon>Pseudomonadota</taxon>
        <taxon>Alphaproteobacteria</taxon>
        <taxon>Rhodospirillales</taxon>
        <taxon>Azospirillaceae</taxon>
        <taxon>Azospirillum</taxon>
    </lineage>
</organism>
<proteinExistence type="predicted"/>
<dbReference type="EMBL" id="VITF01000003">
    <property type="protein sequence ID" value="TWA71490.1"/>
    <property type="molecule type" value="Genomic_DNA"/>
</dbReference>
<reference evidence="1 2" key="1">
    <citation type="submission" date="2019-06" db="EMBL/GenBank/DDBJ databases">
        <title>Genomic Encyclopedia of Type Strains, Phase IV (KMG-V): Genome sequencing to study the core and pangenomes of soil and plant-associated prokaryotes.</title>
        <authorList>
            <person name="Whitman W."/>
        </authorList>
    </citation>
    <scope>NUCLEOTIDE SEQUENCE [LARGE SCALE GENOMIC DNA]</scope>
    <source>
        <strain evidence="1 2">BR 11796</strain>
    </source>
</reference>
<dbReference type="InterPro" id="IPR035093">
    <property type="entry name" value="RelE/ParE_toxin_dom_sf"/>
</dbReference>
<sequence>MAILSFADNRLEHLYRTEECPDIGADLRARILLALDRLNVVSHLQELKLPRSLRLSKDHREPNRFRIHVKDATWISFVWQHPDCLEVRLE</sequence>
<accession>A0A560BFU2</accession>